<evidence type="ECO:0000313" key="3">
    <source>
        <dbReference type="Proteomes" id="UP000320055"/>
    </source>
</evidence>
<keyword evidence="3" id="KW-1185">Reference proteome</keyword>
<evidence type="ECO:0000313" key="2">
    <source>
        <dbReference type="EMBL" id="VEP13347.1"/>
    </source>
</evidence>
<dbReference type="EMBL" id="CAACVJ010000107">
    <property type="protein sequence ID" value="VEP13347.1"/>
    <property type="molecule type" value="Genomic_DNA"/>
</dbReference>
<dbReference type="Proteomes" id="UP000320055">
    <property type="component" value="Unassembled WGS sequence"/>
</dbReference>
<sequence>MEKETGREKVWNQRGWDYLKKCNYSWQSPRPAHKKADKLEQEIFKNNLPLKFKKLKRENPDVEVELWFFDEHRVGLKPILRKVWSKVGHRPEAVVQHRYEWLYVYGFVKPQTGETLWYLIPRVNTSWLNVVYQQFAIDAGVSNQKKFF</sequence>
<gene>
    <name evidence="2" type="ORF">H1P_1950013</name>
</gene>
<dbReference type="RefSeq" id="WP_222427181.1">
    <property type="nucleotide sequence ID" value="NZ_LR213945.1"/>
</dbReference>
<evidence type="ECO:0000259" key="1">
    <source>
        <dbReference type="Pfam" id="PF13592"/>
    </source>
</evidence>
<organism evidence="2 3">
    <name type="scientific">Hyella patelloides LEGE 07179</name>
    <dbReference type="NCBI Taxonomy" id="945734"/>
    <lineage>
        <taxon>Bacteria</taxon>
        <taxon>Bacillati</taxon>
        <taxon>Cyanobacteriota</taxon>
        <taxon>Cyanophyceae</taxon>
        <taxon>Pleurocapsales</taxon>
        <taxon>Hyellaceae</taxon>
        <taxon>Hyella</taxon>
    </lineage>
</organism>
<proteinExistence type="predicted"/>
<accession>A0A563VPZ7</accession>
<protein>
    <submittedName>
        <fullName evidence="2">Transposase</fullName>
    </submittedName>
</protein>
<name>A0A563VPZ7_9CYAN</name>
<dbReference type="Pfam" id="PF13592">
    <property type="entry name" value="HTH_33"/>
    <property type="match status" value="1"/>
</dbReference>
<dbReference type="InterPro" id="IPR025959">
    <property type="entry name" value="Winged_HTH_dom"/>
</dbReference>
<dbReference type="AlphaFoldDB" id="A0A563VPZ7"/>
<feature type="domain" description="Winged helix-turn helix" evidence="1">
    <location>
        <begin position="10"/>
        <end position="47"/>
    </location>
</feature>
<reference evidence="2 3" key="1">
    <citation type="submission" date="2019-01" db="EMBL/GenBank/DDBJ databases">
        <authorList>
            <person name="Brito A."/>
        </authorList>
    </citation>
    <scope>NUCLEOTIDE SEQUENCE [LARGE SCALE GENOMIC DNA]</scope>
    <source>
        <strain evidence="2">1</strain>
    </source>
</reference>